<proteinExistence type="predicted"/>
<evidence type="ECO:0000313" key="1">
    <source>
        <dbReference type="EMBL" id="QHB80510.1"/>
    </source>
</evidence>
<evidence type="ECO:0000313" key="2">
    <source>
        <dbReference type="Proteomes" id="UP000515820"/>
    </source>
</evidence>
<organism evidence="1 2">
    <name type="scientific">Sphingomonas phage vB_StuS_MMDA13</name>
    <dbReference type="NCBI Taxonomy" id="2686378"/>
    <lineage>
        <taxon>Viruses</taxon>
        <taxon>Duplodnaviria</taxon>
        <taxon>Heunggongvirae</taxon>
        <taxon>Uroviricota</taxon>
        <taxon>Caudoviricetes</taxon>
        <taxon>Queuovirinae</taxon>
        <taxon>Torvergatavirus</taxon>
        <taxon>Torvergatavirus MMDA13</taxon>
    </lineage>
</organism>
<dbReference type="EMBL" id="MN820898">
    <property type="protein sequence ID" value="QHB80510.1"/>
    <property type="molecule type" value="Genomic_DNA"/>
</dbReference>
<dbReference type="Proteomes" id="UP000515820">
    <property type="component" value="Segment"/>
</dbReference>
<accession>A0A7G3PHT7</accession>
<sequence length="66" mass="7320">MIAGVAIDKWKLKIFEKHLADAGFKWTRHPGLTKDTLLLKVPCDSAEALQPTIEAAQLACARSRMN</sequence>
<protein>
    <submittedName>
        <fullName evidence="1">Uncharacterized protein</fullName>
    </submittedName>
</protein>
<reference evidence="1 2" key="1">
    <citation type="journal article" date="2020" name="Viruses">
        <title>Characterization of vB_StuS_MMDA13, a Newly Discovered Bacteriophage Infecting the Agar-Degrading Species Sphingomonas turrisvirgatae.</title>
        <authorList>
            <person name="Marmo P."/>
            <person name="Thaller M.C."/>
            <person name="Di Lallo G."/>
            <person name="Henrici De Angelis L."/>
            <person name="Poerio N."/>
            <person name="De Santis F."/>
            <person name="Fraziano M."/>
            <person name="Migliore L."/>
            <person name="D'Andrea M.M."/>
        </authorList>
    </citation>
    <scope>NUCLEOTIDE SEQUENCE [LARGE SCALE GENOMIC DNA]</scope>
</reference>
<keyword evidence="2" id="KW-1185">Reference proteome</keyword>
<name>A0A7G3PHT7_9CAUD</name>
<gene>
    <name evidence="1" type="ORF">MMDA13_gp77</name>
</gene>